<dbReference type="EMBL" id="FRYL01000031">
    <property type="protein sequence ID" value="SHO81196.1"/>
    <property type="molecule type" value="Genomic_DNA"/>
</dbReference>
<keyword evidence="1" id="KW-1133">Transmembrane helix</keyword>
<proteinExistence type="predicted"/>
<dbReference type="AlphaFoldDB" id="A0A1W1EK62"/>
<name>A0A1W1EK62_9ZZZZ</name>
<protein>
    <submittedName>
        <fullName evidence="2">Uncharacterized protein</fullName>
    </submittedName>
</protein>
<evidence type="ECO:0000313" key="2">
    <source>
        <dbReference type="EMBL" id="SHO81196.1"/>
    </source>
</evidence>
<accession>A0A1W1EK62</accession>
<keyword evidence="1" id="KW-0472">Membrane</keyword>
<feature type="transmembrane region" description="Helical" evidence="1">
    <location>
        <begin position="71"/>
        <end position="93"/>
    </location>
</feature>
<sequence>MIDKDLNILQDVGNMPDINNITQGVTQSIDDGSFMWGIFFGIVGMSYSMYGKKSDKSTFLYSGFGLMGYTYVVTGLKETILIGVLLTAIPFFIKK</sequence>
<evidence type="ECO:0000256" key="1">
    <source>
        <dbReference type="SAM" id="Phobius"/>
    </source>
</evidence>
<keyword evidence="1" id="KW-0812">Transmembrane</keyword>
<gene>
    <name evidence="2" type="ORF">MNB_SV-15-1580</name>
</gene>
<organism evidence="2">
    <name type="scientific">hydrothermal vent metagenome</name>
    <dbReference type="NCBI Taxonomy" id="652676"/>
    <lineage>
        <taxon>unclassified sequences</taxon>
        <taxon>metagenomes</taxon>
        <taxon>ecological metagenomes</taxon>
    </lineage>
</organism>
<feature type="transmembrane region" description="Helical" evidence="1">
    <location>
        <begin position="33"/>
        <end position="50"/>
    </location>
</feature>
<reference evidence="2" key="1">
    <citation type="submission" date="2016-10" db="EMBL/GenBank/DDBJ databases">
        <authorList>
            <person name="de Groot N.N."/>
        </authorList>
    </citation>
    <scope>NUCLEOTIDE SEQUENCE</scope>
</reference>